<dbReference type="PANTHER" id="PTHR43394">
    <property type="entry name" value="ATP-DEPENDENT PERMEASE MDL1, MITOCHONDRIAL"/>
    <property type="match status" value="1"/>
</dbReference>
<dbReference type="PROSITE" id="PS50893">
    <property type="entry name" value="ABC_TRANSPORTER_2"/>
    <property type="match status" value="1"/>
</dbReference>
<dbReference type="InterPro" id="IPR027417">
    <property type="entry name" value="P-loop_NTPase"/>
</dbReference>
<dbReference type="RefSeq" id="WP_377493511.1">
    <property type="nucleotide sequence ID" value="NZ_JBHMDO010000017.1"/>
</dbReference>
<name>A0ABV5KM76_9BACL</name>
<dbReference type="SUPFAM" id="SSF52540">
    <property type="entry name" value="P-loop containing nucleoside triphosphate hydrolases"/>
    <property type="match status" value="1"/>
</dbReference>
<dbReference type="Pfam" id="PF00664">
    <property type="entry name" value="ABC_membrane"/>
    <property type="match status" value="1"/>
</dbReference>
<dbReference type="Proteomes" id="UP001589747">
    <property type="component" value="Unassembled WGS sequence"/>
</dbReference>
<evidence type="ECO:0000259" key="8">
    <source>
        <dbReference type="PROSITE" id="PS50893"/>
    </source>
</evidence>
<keyword evidence="5 7" id="KW-1133">Transmembrane helix</keyword>
<evidence type="ECO:0000256" key="6">
    <source>
        <dbReference type="ARBA" id="ARBA00023136"/>
    </source>
</evidence>
<evidence type="ECO:0000259" key="9">
    <source>
        <dbReference type="PROSITE" id="PS50929"/>
    </source>
</evidence>
<keyword evidence="3" id="KW-0547">Nucleotide-binding</keyword>
<evidence type="ECO:0000256" key="1">
    <source>
        <dbReference type="ARBA" id="ARBA00004651"/>
    </source>
</evidence>
<evidence type="ECO:0000313" key="10">
    <source>
        <dbReference type="EMBL" id="MFB9326337.1"/>
    </source>
</evidence>
<protein>
    <submittedName>
        <fullName evidence="10">ABC transporter ATP-binding protein</fullName>
    </submittedName>
</protein>
<feature type="transmembrane region" description="Helical" evidence="7">
    <location>
        <begin position="265"/>
        <end position="291"/>
    </location>
</feature>
<evidence type="ECO:0000256" key="2">
    <source>
        <dbReference type="ARBA" id="ARBA00022692"/>
    </source>
</evidence>
<keyword evidence="11" id="KW-1185">Reference proteome</keyword>
<dbReference type="Pfam" id="PF00005">
    <property type="entry name" value="ABC_tran"/>
    <property type="match status" value="1"/>
</dbReference>
<reference evidence="10 11" key="1">
    <citation type="submission" date="2024-09" db="EMBL/GenBank/DDBJ databases">
        <authorList>
            <person name="Sun Q."/>
            <person name="Mori K."/>
        </authorList>
    </citation>
    <scope>NUCLEOTIDE SEQUENCE [LARGE SCALE GENOMIC DNA]</scope>
    <source>
        <strain evidence="10 11">TISTR 2452</strain>
    </source>
</reference>
<dbReference type="InterPro" id="IPR036640">
    <property type="entry name" value="ABC1_TM_sf"/>
</dbReference>
<evidence type="ECO:0000256" key="4">
    <source>
        <dbReference type="ARBA" id="ARBA00022840"/>
    </source>
</evidence>
<evidence type="ECO:0000313" key="11">
    <source>
        <dbReference type="Proteomes" id="UP001589747"/>
    </source>
</evidence>
<comment type="subcellular location">
    <subcellularLocation>
        <location evidence="1">Cell membrane</location>
        <topology evidence="1">Multi-pass membrane protein</topology>
    </subcellularLocation>
</comment>
<gene>
    <name evidence="10" type="ORF">ACFFSY_10465</name>
</gene>
<dbReference type="CDD" id="cd18547">
    <property type="entry name" value="ABC_6TM_Tm288_like"/>
    <property type="match status" value="1"/>
</dbReference>
<dbReference type="InterPro" id="IPR003593">
    <property type="entry name" value="AAA+_ATPase"/>
</dbReference>
<dbReference type="SMART" id="SM00382">
    <property type="entry name" value="AAA"/>
    <property type="match status" value="1"/>
</dbReference>
<dbReference type="PROSITE" id="PS50929">
    <property type="entry name" value="ABC_TM1F"/>
    <property type="match status" value="1"/>
</dbReference>
<comment type="caution">
    <text evidence="10">The sequence shown here is derived from an EMBL/GenBank/DDBJ whole genome shotgun (WGS) entry which is preliminary data.</text>
</comment>
<dbReference type="Gene3D" id="1.20.1560.10">
    <property type="entry name" value="ABC transporter type 1, transmembrane domain"/>
    <property type="match status" value="1"/>
</dbReference>
<feature type="transmembrane region" description="Helical" evidence="7">
    <location>
        <begin position="173"/>
        <end position="190"/>
    </location>
</feature>
<evidence type="ECO:0000256" key="7">
    <source>
        <dbReference type="SAM" id="Phobius"/>
    </source>
</evidence>
<feature type="domain" description="ABC transporter" evidence="8">
    <location>
        <begin position="347"/>
        <end position="582"/>
    </location>
</feature>
<dbReference type="InterPro" id="IPR039421">
    <property type="entry name" value="Type_1_exporter"/>
</dbReference>
<organism evidence="10 11">
    <name type="scientific">Paenibacillus aurantiacus</name>
    <dbReference type="NCBI Taxonomy" id="1936118"/>
    <lineage>
        <taxon>Bacteria</taxon>
        <taxon>Bacillati</taxon>
        <taxon>Bacillota</taxon>
        <taxon>Bacilli</taxon>
        <taxon>Bacillales</taxon>
        <taxon>Paenibacillaceae</taxon>
        <taxon>Paenibacillus</taxon>
    </lineage>
</organism>
<dbReference type="SUPFAM" id="SSF90123">
    <property type="entry name" value="ABC transporter transmembrane region"/>
    <property type="match status" value="1"/>
</dbReference>
<proteinExistence type="predicted"/>
<keyword evidence="6 7" id="KW-0472">Membrane</keyword>
<dbReference type="EMBL" id="JBHMDO010000017">
    <property type="protein sequence ID" value="MFB9326337.1"/>
    <property type="molecule type" value="Genomic_DNA"/>
</dbReference>
<dbReference type="Gene3D" id="3.40.50.300">
    <property type="entry name" value="P-loop containing nucleotide triphosphate hydrolases"/>
    <property type="match status" value="1"/>
</dbReference>
<dbReference type="InterPro" id="IPR003439">
    <property type="entry name" value="ABC_transporter-like_ATP-bd"/>
</dbReference>
<evidence type="ECO:0000256" key="5">
    <source>
        <dbReference type="ARBA" id="ARBA00022989"/>
    </source>
</evidence>
<sequence>MPEPKPSMNARRSMAALRGIWSYMAGYRRLLAVVIGLVVLSSALSLLGPYLIGYAIDHELAAGDSGGLVRVILLLAVVYALGSVSAIAQNTLMIGIAQKTVASIRGALFRRLLELPIAFFARRQQGDIMSRLTNDIDSISQTLNSSIIQLSSSLLTFAGMLGLMIWLSPVLTLLTLIIVPLVYVGMKWITARTGRLFKEQQARLGELNGFMAETLSGQRIITVYSREQHVIEQFRERNEQYKQSAYWAQTYSGFISKFMIVLNNLSFAIIAAAGGLLALHGNVTIGVIVTFTEYARQFARPLNDLAIQFNTVLSAVAGAERVFETIAEEPETDGRDARGVPSMRGEIRFSNVSFSYGGESGGVLADIDFRIAEGETVALVGQTGAGKSTIVQLLCRFYDADVGAILIDGQDIRSLRRDELRRQLGFVLQEAFLFEGTIRDNIRYGSPNASDEEVERAAVMANAHGFIAKLPEGYDTKVSYERTRISEGQKQLIAIARVMLLNPAILIMDEATSSVDTVTEIQIQDALSKLMRGRTSIVIAHRLNTIRQADQIIVLHQGRIAEKGPHAALLGKRGYYYDLHHAKQPG</sequence>
<keyword evidence="2 7" id="KW-0812">Transmembrane</keyword>
<dbReference type="InterPro" id="IPR011527">
    <property type="entry name" value="ABC1_TM_dom"/>
</dbReference>
<evidence type="ECO:0000256" key="3">
    <source>
        <dbReference type="ARBA" id="ARBA00022741"/>
    </source>
</evidence>
<keyword evidence="4 10" id="KW-0067">ATP-binding</keyword>
<feature type="transmembrane region" description="Helical" evidence="7">
    <location>
        <begin position="69"/>
        <end position="88"/>
    </location>
</feature>
<dbReference type="GO" id="GO:0005524">
    <property type="term" value="F:ATP binding"/>
    <property type="evidence" value="ECO:0007669"/>
    <property type="project" value="UniProtKB-KW"/>
</dbReference>
<accession>A0ABV5KM76</accession>
<feature type="domain" description="ABC transmembrane type-1" evidence="9">
    <location>
        <begin position="32"/>
        <end position="314"/>
    </location>
</feature>
<dbReference type="PANTHER" id="PTHR43394:SF1">
    <property type="entry name" value="ATP-BINDING CASSETTE SUB-FAMILY B MEMBER 10, MITOCHONDRIAL"/>
    <property type="match status" value="1"/>
</dbReference>